<proteinExistence type="predicted"/>
<dbReference type="AlphaFoldDB" id="A0AA36I965"/>
<feature type="transmembrane region" description="Helical" evidence="3">
    <location>
        <begin position="45"/>
        <end position="65"/>
    </location>
</feature>
<dbReference type="InterPro" id="IPR035992">
    <property type="entry name" value="Ricin_B-like_lectins"/>
</dbReference>
<keyword evidence="7" id="KW-1185">Reference proteome</keyword>
<dbReference type="Pfam" id="PF02709">
    <property type="entry name" value="Glyco_transf_7C"/>
    <property type="match status" value="1"/>
</dbReference>
<keyword evidence="3" id="KW-0812">Transmembrane</keyword>
<evidence type="ECO:0000259" key="5">
    <source>
        <dbReference type="Pfam" id="PF02709"/>
    </source>
</evidence>
<feature type="domain" description="Glycosyltransferase 2-like" evidence="4">
    <location>
        <begin position="89"/>
        <end position="230"/>
    </location>
</feature>
<evidence type="ECO:0008006" key="8">
    <source>
        <dbReference type="Google" id="ProtNLM"/>
    </source>
</evidence>
<dbReference type="GO" id="GO:0004653">
    <property type="term" value="F:polypeptide N-acetylgalactosaminyltransferase activity"/>
    <property type="evidence" value="ECO:0007669"/>
    <property type="project" value="TreeGrafter"/>
</dbReference>
<gene>
    <name evidence="6" type="ORF">EVOR1521_LOCUS9869</name>
</gene>
<keyword evidence="2" id="KW-1015">Disulfide bond</keyword>
<dbReference type="InterPro" id="IPR029044">
    <property type="entry name" value="Nucleotide-diphossugar_trans"/>
</dbReference>
<accession>A0AA36I965</accession>
<dbReference type="InterPro" id="IPR027791">
    <property type="entry name" value="Galactosyl_T_C"/>
</dbReference>
<dbReference type="EMBL" id="CAUJNA010000913">
    <property type="protein sequence ID" value="CAJ1382508.1"/>
    <property type="molecule type" value="Genomic_DNA"/>
</dbReference>
<dbReference type="GO" id="GO:0006493">
    <property type="term" value="P:protein O-linked glycosylation"/>
    <property type="evidence" value="ECO:0007669"/>
    <property type="project" value="TreeGrafter"/>
</dbReference>
<feature type="transmembrane region" description="Helical" evidence="3">
    <location>
        <begin position="12"/>
        <end position="38"/>
    </location>
</feature>
<reference evidence="6" key="1">
    <citation type="submission" date="2023-08" db="EMBL/GenBank/DDBJ databases">
        <authorList>
            <person name="Chen Y."/>
            <person name="Shah S."/>
            <person name="Dougan E. K."/>
            <person name="Thang M."/>
            <person name="Chan C."/>
        </authorList>
    </citation>
    <scope>NUCLEOTIDE SEQUENCE</scope>
</reference>
<sequence>MAPWPPLRALLYAAPCLVLFGAGARIAGLALVGVVGLLELSRAPLLLRLLLSYGLGALLSAHALLAVGRQSPDETAAPLPPAESVNTLSIILPCANESFVRETVLSIWDTTPAEELVEIIIVDDESVPPVAEHLERSGGFLGKHRVRVLRNPKGVGLISSKRMGADAAKGDAVVFLDCHVKPMANWTAPLLEHLRANSRRVVMPEILGLDVDTWQEMPIGTMEGGKKMCLSWSADMFWCNLLPGPEVPILSGGLLAMTRSWWRESGGYDPSMRFWGGENLDQSLRTWLCGGEIVWANGSQVAHMYRDPSKPKTTLRYHLPEEHILRNRLRAATAWMGPWLQKVQGFPEFSNIDVGSMDYFDELKQRLKCGSFVDYIHRFEKLFFNAGMLPETVFHLMKDASGLCLTLDLHSGKVYLSDCIEGYEGQRWHYSNAFSREDLECCSGLKIWNANFCLAWYGSHLLTQDCALLGSQFQEFSIQEDGLILAPHLEDKQPDYCLLGAGSLRDVAFLSGRDNSFARLELSEGTLRLVSASGCLVIKGQQLFWGDCSRSVRLEIVADSAGRKQLGTGGMCLDAGQGNTPMLYSCHEPELRMHNQEFLGDHGTALCWAQAPPEEPMCLGEVEEGPSGLELAPCGFSDSQALFARAHGDGTVLVHQDACLLPDLQRQLPGGTFPLVFGPCSMAWQEGHEQLKLLAPDHHQALCLAAEGGFSGSAATAVAAPCDRGSLLQRFELVKLTDERVAVRRMSYWIESGKKRYPGLCLDRAAPKRQMVEAVPCREAMGAWSTLWEEVPLERQLYNVLHPPDHPESAPERVPK</sequence>
<dbReference type="SUPFAM" id="SSF50370">
    <property type="entry name" value="Ricin B-like lectins"/>
    <property type="match status" value="2"/>
</dbReference>
<dbReference type="Pfam" id="PF00535">
    <property type="entry name" value="Glycos_transf_2"/>
    <property type="match status" value="1"/>
</dbReference>
<keyword evidence="3" id="KW-1133">Transmembrane helix</keyword>
<evidence type="ECO:0000256" key="2">
    <source>
        <dbReference type="ARBA" id="ARBA00023157"/>
    </source>
</evidence>
<protein>
    <recommendedName>
        <fullName evidence="8">Polypeptide N-acetylgalactosaminyltransferase</fullName>
    </recommendedName>
</protein>
<dbReference type="PANTHER" id="PTHR11675:SF36">
    <property type="entry name" value="POLYPEPTIDE N-ACETYLGALACTOSAMINYLTRANSFERASE 15"/>
    <property type="match status" value="1"/>
</dbReference>
<evidence type="ECO:0000313" key="6">
    <source>
        <dbReference type="EMBL" id="CAJ1382508.1"/>
    </source>
</evidence>
<dbReference type="GO" id="GO:0005794">
    <property type="term" value="C:Golgi apparatus"/>
    <property type="evidence" value="ECO:0007669"/>
    <property type="project" value="TreeGrafter"/>
</dbReference>
<dbReference type="PROSITE" id="PS50231">
    <property type="entry name" value="RICIN_B_LECTIN"/>
    <property type="match status" value="1"/>
</dbReference>
<feature type="domain" description="Galactosyltransferase C-terminal" evidence="5">
    <location>
        <begin position="250"/>
        <end position="304"/>
    </location>
</feature>
<evidence type="ECO:0000256" key="3">
    <source>
        <dbReference type="SAM" id="Phobius"/>
    </source>
</evidence>
<dbReference type="SUPFAM" id="SSF53448">
    <property type="entry name" value="Nucleotide-diphospho-sugar transferases"/>
    <property type="match status" value="1"/>
</dbReference>
<dbReference type="Proteomes" id="UP001178507">
    <property type="component" value="Unassembled WGS sequence"/>
</dbReference>
<evidence type="ECO:0000256" key="1">
    <source>
        <dbReference type="ARBA" id="ARBA00022679"/>
    </source>
</evidence>
<evidence type="ECO:0000259" key="4">
    <source>
        <dbReference type="Pfam" id="PF00535"/>
    </source>
</evidence>
<evidence type="ECO:0000313" key="7">
    <source>
        <dbReference type="Proteomes" id="UP001178507"/>
    </source>
</evidence>
<organism evidence="6 7">
    <name type="scientific">Effrenium voratum</name>
    <dbReference type="NCBI Taxonomy" id="2562239"/>
    <lineage>
        <taxon>Eukaryota</taxon>
        <taxon>Sar</taxon>
        <taxon>Alveolata</taxon>
        <taxon>Dinophyceae</taxon>
        <taxon>Suessiales</taxon>
        <taxon>Symbiodiniaceae</taxon>
        <taxon>Effrenium</taxon>
    </lineage>
</organism>
<dbReference type="PANTHER" id="PTHR11675">
    <property type="entry name" value="N-ACETYLGALACTOSAMINYLTRANSFERASE"/>
    <property type="match status" value="1"/>
</dbReference>
<keyword evidence="1" id="KW-0808">Transferase</keyword>
<name>A0AA36I965_9DINO</name>
<dbReference type="Gene3D" id="3.90.550.10">
    <property type="entry name" value="Spore Coat Polysaccharide Biosynthesis Protein SpsA, Chain A"/>
    <property type="match status" value="1"/>
</dbReference>
<comment type="caution">
    <text evidence="6">The sequence shown here is derived from an EMBL/GenBank/DDBJ whole genome shotgun (WGS) entry which is preliminary data.</text>
</comment>
<dbReference type="InterPro" id="IPR001173">
    <property type="entry name" value="Glyco_trans_2-like"/>
</dbReference>
<keyword evidence="3" id="KW-0472">Membrane</keyword>